<feature type="transmembrane region" description="Helical" evidence="6">
    <location>
        <begin position="383"/>
        <end position="404"/>
    </location>
</feature>
<dbReference type="PANTHER" id="PTHR23507">
    <property type="entry name" value="ZGC:174356"/>
    <property type="match status" value="1"/>
</dbReference>
<organism evidence="7 8">
    <name type="scientific">Plakobranchus ocellatus</name>
    <dbReference type="NCBI Taxonomy" id="259542"/>
    <lineage>
        <taxon>Eukaryota</taxon>
        <taxon>Metazoa</taxon>
        <taxon>Spiralia</taxon>
        <taxon>Lophotrochozoa</taxon>
        <taxon>Mollusca</taxon>
        <taxon>Gastropoda</taxon>
        <taxon>Heterobranchia</taxon>
        <taxon>Euthyneura</taxon>
        <taxon>Panpulmonata</taxon>
        <taxon>Sacoglossa</taxon>
        <taxon>Placobranchoidea</taxon>
        <taxon>Plakobranchidae</taxon>
        <taxon>Plakobranchus</taxon>
    </lineage>
</organism>
<feature type="transmembrane region" description="Helical" evidence="6">
    <location>
        <begin position="478"/>
        <end position="499"/>
    </location>
</feature>
<evidence type="ECO:0000256" key="2">
    <source>
        <dbReference type="ARBA" id="ARBA00022692"/>
    </source>
</evidence>
<comment type="subcellular location">
    <subcellularLocation>
        <location evidence="1">Membrane</location>
        <topology evidence="1">Multi-pass membrane protein</topology>
    </subcellularLocation>
</comment>
<dbReference type="GO" id="GO:0016020">
    <property type="term" value="C:membrane"/>
    <property type="evidence" value="ECO:0007669"/>
    <property type="project" value="UniProtKB-SubCell"/>
</dbReference>
<feature type="transmembrane region" description="Helical" evidence="6">
    <location>
        <begin position="355"/>
        <end position="376"/>
    </location>
</feature>
<feature type="transmembrane region" description="Helical" evidence="6">
    <location>
        <begin position="131"/>
        <end position="155"/>
    </location>
</feature>
<feature type="transmembrane region" description="Helical" evidence="6">
    <location>
        <begin position="441"/>
        <end position="458"/>
    </location>
</feature>
<evidence type="ECO:0000313" key="7">
    <source>
        <dbReference type="EMBL" id="GFO16197.1"/>
    </source>
</evidence>
<evidence type="ECO:0000256" key="3">
    <source>
        <dbReference type="ARBA" id="ARBA00022989"/>
    </source>
</evidence>
<evidence type="ECO:0000313" key="8">
    <source>
        <dbReference type="Proteomes" id="UP000735302"/>
    </source>
</evidence>
<feature type="transmembrane region" description="Helical" evidence="6">
    <location>
        <begin position="410"/>
        <end position="429"/>
    </location>
</feature>
<feature type="transmembrane region" description="Helical" evidence="6">
    <location>
        <begin position="316"/>
        <end position="335"/>
    </location>
</feature>
<keyword evidence="2 6" id="KW-0812">Transmembrane</keyword>
<keyword evidence="3 6" id="KW-1133">Transmembrane helix</keyword>
<dbReference type="Proteomes" id="UP000735302">
    <property type="component" value="Unassembled WGS sequence"/>
</dbReference>
<feature type="transmembrane region" description="Helical" evidence="6">
    <location>
        <begin position="102"/>
        <end position="124"/>
    </location>
</feature>
<feature type="transmembrane region" description="Helical" evidence="6">
    <location>
        <begin position="196"/>
        <end position="216"/>
    </location>
</feature>
<dbReference type="SUPFAM" id="SSF103473">
    <property type="entry name" value="MFS general substrate transporter"/>
    <property type="match status" value="1"/>
</dbReference>
<evidence type="ECO:0000256" key="4">
    <source>
        <dbReference type="ARBA" id="ARBA00023136"/>
    </source>
</evidence>
<dbReference type="GO" id="GO:0022857">
    <property type="term" value="F:transmembrane transporter activity"/>
    <property type="evidence" value="ECO:0007669"/>
    <property type="project" value="TreeGrafter"/>
</dbReference>
<evidence type="ECO:0000256" key="6">
    <source>
        <dbReference type="SAM" id="Phobius"/>
    </source>
</evidence>
<feature type="region of interest" description="Disordered" evidence="5">
    <location>
        <begin position="1"/>
        <end position="23"/>
    </location>
</feature>
<protein>
    <submittedName>
        <fullName evidence="7">Proton-coupled folate transporter</fullName>
    </submittedName>
</protein>
<evidence type="ECO:0000256" key="5">
    <source>
        <dbReference type="SAM" id="MobiDB-lite"/>
    </source>
</evidence>
<sequence>MSTDDDSKDDPSTPLLRGHNSRRAKERRKFPFLRARILAIIVPTFVGSALSSRESLMAQYLVARIGGDRNVTHKHVNPCHSDTNSSAVREANDVQAEAADLLSHYALIQVIPAFFACLVFGSYSDFLGRRVLLLVPIFTTLVKVILTSLIIGYHLSLNYFYLAYGVDGLSGSWFTILIAIYSLTADINAKEKSRTLSIFAMMCISSVTQAGVSIAMSDLIDSLGFFDASLLITAISAVAFLLPLVSLPETLHCHQLEITNSIPPSQEYENEISHNPKPDLPEAASKSTAQKWINPAHQLHRIFGFYISYGTIRHRLEMVILMLIFMFPAANEINLSAIDALYQLNRPFCWGPREIGYYSAIRSGGSNVVGGIWMAILQKCLPFEALGLLGVLAQAVGLGFEGLIKISWQFYLVPAILAPAVGISAIVRGMMSIKARPDQQGALFSSIAVMECLTTLASTTSYNKVYSATVDLSMPGAVYLLMAACALTAVILYLLYFVIREKPDLTTVAEIAPSIQENG</sequence>
<dbReference type="InterPro" id="IPR036259">
    <property type="entry name" value="MFS_trans_sf"/>
</dbReference>
<dbReference type="Gene3D" id="1.20.1250.20">
    <property type="entry name" value="MFS general substrate transporter like domains"/>
    <property type="match status" value="1"/>
</dbReference>
<accession>A0AAV4BAK2</accession>
<feature type="transmembrane region" description="Helical" evidence="6">
    <location>
        <begin position="32"/>
        <end position="51"/>
    </location>
</feature>
<keyword evidence="4 6" id="KW-0472">Membrane</keyword>
<feature type="transmembrane region" description="Helical" evidence="6">
    <location>
        <begin position="161"/>
        <end position="184"/>
    </location>
</feature>
<reference evidence="7 8" key="1">
    <citation type="journal article" date="2021" name="Elife">
        <title>Chloroplast acquisition without the gene transfer in kleptoplastic sea slugs, Plakobranchus ocellatus.</title>
        <authorList>
            <person name="Maeda T."/>
            <person name="Takahashi S."/>
            <person name="Yoshida T."/>
            <person name="Shimamura S."/>
            <person name="Takaki Y."/>
            <person name="Nagai Y."/>
            <person name="Toyoda A."/>
            <person name="Suzuki Y."/>
            <person name="Arimoto A."/>
            <person name="Ishii H."/>
            <person name="Satoh N."/>
            <person name="Nishiyama T."/>
            <person name="Hasebe M."/>
            <person name="Maruyama T."/>
            <person name="Minagawa J."/>
            <person name="Obokata J."/>
            <person name="Shigenobu S."/>
        </authorList>
    </citation>
    <scope>NUCLEOTIDE SEQUENCE [LARGE SCALE GENOMIC DNA]</scope>
</reference>
<dbReference type="AlphaFoldDB" id="A0AAV4BAK2"/>
<name>A0AAV4BAK2_9GAST</name>
<evidence type="ECO:0000256" key="1">
    <source>
        <dbReference type="ARBA" id="ARBA00004141"/>
    </source>
</evidence>
<proteinExistence type="predicted"/>
<gene>
    <name evidence="7" type="ORF">PoB_004270200</name>
</gene>
<dbReference type="PANTHER" id="PTHR23507:SF1">
    <property type="entry name" value="FI18259P1-RELATED"/>
    <property type="match status" value="1"/>
</dbReference>
<feature type="transmembrane region" description="Helical" evidence="6">
    <location>
        <begin position="228"/>
        <end position="247"/>
    </location>
</feature>
<comment type="caution">
    <text evidence="7">The sequence shown here is derived from an EMBL/GenBank/DDBJ whole genome shotgun (WGS) entry which is preliminary data.</text>
</comment>
<keyword evidence="8" id="KW-1185">Reference proteome</keyword>
<dbReference type="EMBL" id="BLXT01004654">
    <property type="protein sequence ID" value="GFO16197.1"/>
    <property type="molecule type" value="Genomic_DNA"/>
</dbReference>